<proteinExistence type="predicted"/>
<comment type="caution">
    <text evidence="1">The sequence shown here is derived from an EMBL/GenBank/DDBJ whole genome shotgun (WGS) entry which is preliminary data.</text>
</comment>
<name>A0A2W1LEX7_9BACL</name>
<dbReference type="EMBL" id="QKRB01000057">
    <property type="protein sequence ID" value="PZD93595.1"/>
    <property type="molecule type" value="Genomic_DNA"/>
</dbReference>
<evidence type="ECO:0000313" key="1">
    <source>
        <dbReference type="EMBL" id="PZD93595.1"/>
    </source>
</evidence>
<dbReference type="Proteomes" id="UP000249522">
    <property type="component" value="Unassembled WGS sequence"/>
</dbReference>
<dbReference type="RefSeq" id="WP_111149264.1">
    <property type="nucleotide sequence ID" value="NZ_QKRB01000057.1"/>
</dbReference>
<dbReference type="AlphaFoldDB" id="A0A2W1LEX7"/>
<evidence type="ECO:0000313" key="2">
    <source>
        <dbReference type="Proteomes" id="UP000249522"/>
    </source>
</evidence>
<reference evidence="1 2" key="1">
    <citation type="submission" date="2018-06" db="EMBL/GenBank/DDBJ databases">
        <title>Paenibacillus imtechensis sp. nov.</title>
        <authorList>
            <person name="Pinnaka A.K."/>
            <person name="Singh H."/>
            <person name="Kaur M."/>
        </authorList>
    </citation>
    <scope>NUCLEOTIDE SEQUENCE [LARGE SCALE GENOMIC DNA]</scope>
    <source>
        <strain evidence="1 2">SMB1</strain>
    </source>
</reference>
<sequence length="68" mass="7948">MSAVIRSMTRNGHNIQKERQEFSQMIGYGWQYLLFPPINAASVCIAQKNLHALTAHRFNGDKFYVEYR</sequence>
<accession>A0A2W1LEX7</accession>
<protein>
    <submittedName>
        <fullName evidence="1">Uncharacterized protein</fullName>
    </submittedName>
</protein>
<organism evidence="1 2">
    <name type="scientific">Paenibacillus sambharensis</name>
    <dbReference type="NCBI Taxonomy" id="1803190"/>
    <lineage>
        <taxon>Bacteria</taxon>
        <taxon>Bacillati</taxon>
        <taxon>Bacillota</taxon>
        <taxon>Bacilli</taxon>
        <taxon>Bacillales</taxon>
        <taxon>Paenibacillaceae</taxon>
        <taxon>Paenibacillus</taxon>
    </lineage>
</organism>
<keyword evidence="2" id="KW-1185">Reference proteome</keyword>
<gene>
    <name evidence="1" type="ORF">DNH61_23545</name>
</gene>